<protein>
    <recommendedName>
        <fullName evidence="3">Tetratricopeptide repeat protein</fullName>
    </recommendedName>
</protein>
<dbReference type="KEGG" id="tti:THITH_00870"/>
<keyword evidence="2" id="KW-1185">Reference proteome</keyword>
<evidence type="ECO:0008006" key="3">
    <source>
        <dbReference type="Google" id="ProtNLM"/>
    </source>
</evidence>
<sequence>MWGGLLIEGLVVDDEVSQAMMDVRVPVNFLVDGTKTLYLRGLPDPGEAMVLLEHRVLENPRDLFSHVRRVLLAIDQGDAFALEGALTDLFIVLGGNGIALKELLLYLVESRFPESLAEHFRRHLEAGFEPWDAAVAQTDASVLSLGFSGMHDLVIQGEPDAASGFSSALEEARSCLEYGQVDAARDVLEWALKQDPTDEHLATELLEIYTYTRDTQRREAMREFLELHRPNLPEGWYA</sequence>
<proteinExistence type="predicted"/>
<organism evidence="1 2">
    <name type="scientific">Thioalkalivibrio paradoxus ARh 1</name>
    <dbReference type="NCBI Taxonomy" id="713585"/>
    <lineage>
        <taxon>Bacteria</taxon>
        <taxon>Pseudomonadati</taxon>
        <taxon>Pseudomonadota</taxon>
        <taxon>Gammaproteobacteria</taxon>
        <taxon>Chromatiales</taxon>
        <taxon>Ectothiorhodospiraceae</taxon>
        <taxon>Thioalkalivibrio</taxon>
    </lineage>
</organism>
<dbReference type="EMBL" id="CP007029">
    <property type="protein sequence ID" value="AHE97066.1"/>
    <property type="molecule type" value="Genomic_DNA"/>
</dbReference>
<accession>W0DFC6</accession>
<dbReference type="HOGENOM" id="CLU_102523_0_0_6"/>
<dbReference type="OrthoDB" id="5622435at2"/>
<evidence type="ECO:0000313" key="2">
    <source>
        <dbReference type="Proteomes" id="UP000005289"/>
    </source>
</evidence>
<dbReference type="Proteomes" id="UP000005289">
    <property type="component" value="Chromosome"/>
</dbReference>
<evidence type="ECO:0000313" key="1">
    <source>
        <dbReference type="EMBL" id="AHE97066.1"/>
    </source>
</evidence>
<name>W0DFC6_9GAMM</name>
<dbReference type="RefSeq" id="WP_006746416.1">
    <property type="nucleotide sequence ID" value="NZ_CP007029.1"/>
</dbReference>
<dbReference type="STRING" id="713585.THITH_00870"/>
<gene>
    <name evidence="1" type="ORF">THITH_00870</name>
</gene>
<dbReference type="AlphaFoldDB" id="W0DFC6"/>
<reference evidence="1 2" key="1">
    <citation type="submission" date="2013-12" db="EMBL/GenBank/DDBJ databases">
        <authorList>
            <consortium name="DOE Joint Genome Institute"/>
            <person name="Muyzer G."/>
            <person name="Huntemann M."/>
            <person name="Han J."/>
            <person name="Chen A."/>
            <person name="Kyrpides N."/>
            <person name="Mavromatis K."/>
            <person name="Markowitz V."/>
            <person name="Palaniappan K."/>
            <person name="Ivanova N."/>
            <person name="Schaumberg A."/>
            <person name="Pati A."/>
            <person name="Liolios K."/>
            <person name="Nordberg H.P."/>
            <person name="Cantor M.N."/>
            <person name="Hua S.X."/>
            <person name="Woyke T."/>
        </authorList>
    </citation>
    <scope>NUCLEOTIDE SEQUENCE [LARGE SCALE GENOMIC DNA]</scope>
    <source>
        <strain evidence="1 2">ARh 1</strain>
    </source>
</reference>